<dbReference type="EMBL" id="BSST01000001">
    <property type="protein sequence ID" value="GLX80294.1"/>
    <property type="molecule type" value="Genomic_DNA"/>
</dbReference>
<gene>
    <name evidence="2" type="ORF">tinsulaeT_36340</name>
</gene>
<evidence type="ECO:0000313" key="2">
    <source>
        <dbReference type="EMBL" id="GLX80294.1"/>
    </source>
</evidence>
<reference evidence="2 3" key="1">
    <citation type="submission" date="2023-03" db="EMBL/GenBank/DDBJ databases">
        <title>Draft genome sequence of Thalassotalea insulae KCTC 62186T.</title>
        <authorList>
            <person name="Sawabe T."/>
        </authorList>
    </citation>
    <scope>NUCLEOTIDE SEQUENCE [LARGE SCALE GENOMIC DNA]</scope>
    <source>
        <strain evidence="2 3">KCTC 62186</strain>
    </source>
</reference>
<dbReference type="SUPFAM" id="SSF56935">
    <property type="entry name" value="Porins"/>
    <property type="match status" value="1"/>
</dbReference>
<evidence type="ECO:0008006" key="4">
    <source>
        <dbReference type="Google" id="ProtNLM"/>
    </source>
</evidence>
<proteinExistence type="predicted"/>
<name>A0ABQ6GX99_9GAMM</name>
<keyword evidence="1" id="KW-0732">Signal</keyword>
<feature type="chain" id="PRO_5046889711" description="Tetratricopeptide repeat protein" evidence="1">
    <location>
        <begin position="24"/>
        <end position="444"/>
    </location>
</feature>
<accession>A0ABQ6GX99</accession>
<dbReference type="Proteomes" id="UP001157186">
    <property type="component" value="Unassembled WGS sequence"/>
</dbReference>
<feature type="signal peptide" evidence="1">
    <location>
        <begin position="1"/>
        <end position="23"/>
    </location>
</feature>
<sequence length="444" mass="52253">MNKFILKLVVLSLLSGLMLQVNAEQSEQNTKLKQAINYRKTGNYQKALDVLSLLRSDNFVHKRINIELALNYIKLHQYQDAEQVIQHLQSLSLSQKESETIKKITRLLEKKLNQTLSVHNFSLDLGAGFGIDQSKNSYTVYLYDEFQYQEEYWFDEGSNADLAVDADYDYVEYYETDEYWDRERVSEQSEVSYQRYFVNGNYRYRPDYSIKLFGYPTLFTFDNDLTIDNRHYNQESNSQHTNYQLDSSLYLLQIDRWLFELNLQASNYQRSSQHVLQKTRGRLALTVPFGPAKVKLAVDRQNNDYHKLLQAHDAGVTTPWIELSYRVASQFRLITGFKYRKQKADDAFNSYDNRQLYLGGYYLPSSTFSAYLLYRRDHLHYVIDDLALVNWAKEDKRSLAFGLGYQILPNLTLSLNADIGDKQIELGFGDDDWRRVEASIMYRF</sequence>
<dbReference type="RefSeq" id="WP_284246271.1">
    <property type="nucleotide sequence ID" value="NZ_BSST01000001.1"/>
</dbReference>
<evidence type="ECO:0000313" key="3">
    <source>
        <dbReference type="Proteomes" id="UP001157186"/>
    </source>
</evidence>
<dbReference type="InterPro" id="IPR011990">
    <property type="entry name" value="TPR-like_helical_dom_sf"/>
</dbReference>
<protein>
    <recommendedName>
        <fullName evidence="4">Tetratricopeptide repeat protein</fullName>
    </recommendedName>
</protein>
<keyword evidence="3" id="KW-1185">Reference proteome</keyword>
<organism evidence="2 3">
    <name type="scientific">Thalassotalea insulae</name>
    <dbReference type="NCBI Taxonomy" id="2056778"/>
    <lineage>
        <taxon>Bacteria</taxon>
        <taxon>Pseudomonadati</taxon>
        <taxon>Pseudomonadota</taxon>
        <taxon>Gammaproteobacteria</taxon>
        <taxon>Alteromonadales</taxon>
        <taxon>Colwelliaceae</taxon>
        <taxon>Thalassotalea</taxon>
    </lineage>
</organism>
<comment type="caution">
    <text evidence="2">The sequence shown here is derived from an EMBL/GenBank/DDBJ whole genome shotgun (WGS) entry which is preliminary data.</text>
</comment>
<dbReference type="SUPFAM" id="SSF48452">
    <property type="entry name" value="TPR-like"/>
    <property type="match status" value="1"/>
</dbReference>
<evidence type="ECO:0000256" key="1">
    <source>
        <dbReference type="SAM" id="SignalP"/>
    </source>
</evidence>
<dbReference type="Gene3D" id="1.25.40.10">
    <property type="entry name" value="Tetratricopeptide repeat domain"/>
    <property type="match status" value="1"/>
</dbReference>